<accession>A0A4V3A053</accession>
<gene>
    <name evidence="2" type="ORF">EZJ43_10510</name>
</gene>
<dbReference type="RefSeq" id="WP_133262666.1">
    <property type="nucleotide sequence ID" value="NZ_SJCY01000006.1"/>
</dbReference>
<name>A0A4V3A053_9SPHI</name>
<sequence length="175" mass="18785">MKSLFAILILVGLLSCNQAEKKSVSQKDSTNKDAVNNNAVVLKDSKLAAIYSSYIALKDELVKSDSTSVSEKALALSQNLAGFEGCESTVATAKMLSVAHSLKAQRKDFTAISSDLVALFKHADVAKGTIYVQHCPMANKGDGGDWLSSNKDIQNPYYGDEMLNCGSVTEEIKSK</sequence>
<evidence type="ECO:0000259" key="1">
    <source>
        <dbReference type="Pfam" id="PF11827"/>
    </source>
</evidence>
<dbReference type="AlphaFoldDB" id="A0A4V3A053"/>
<evidence type="ECO:0000313" key="2">
    <source>
        <dbReference type="EMBL" id="TDG36103.1"/>
    </source>
</evidence>
<feature type="domain" description="DUF3347" evidence="1">
    <location>
        <begin position="50"/>
        <end position="126"/>
    </location>
</feature>
<comment type="caution">
    <text evidence="2">The sequence shown here is derived from an EMBL/GenBank/DDBJ whole genome shotgun (WGS) entry which is preliminary data.</text>
</comment>
<evidence type="ECO:0000313" key="3">
    <source>
        <dbReference type="Proteomes" id="UP000295668"/>
    </source>
</evidence>
<dbReference type="InterPro" id="IPR021782">
    <property type="entry name" value="DUF3347"/>
</dbReference>
<keyword evidence="3" id="KW-1185">Reference proteome</keyword>
<dbReference type="PROSITE" id="PS51257">
    <property type="entry name" value="PROKAR_LIPOPROTEIN"/>
    <property type="match status" value="1"/>
</dbReference>
<reference evidence="2 3" key="1">
    <citation type="submission" date="2019-02" db="EMBL/GenBank/DDBJ databases">
        <title>Pedobacter sp. nov., a novel speices isolated from soil of pinguins habitat in Antarcitica.</title>
        <authorList>
            <person name="He R.-H."/>
        </authorList>
    </citation>
    <scope>NUCLEOTIDE SEQUENCE [LARGE SCALE GENOMIC DNA]</scope>
    <source>
        <strain evidence="2 3">E01020</strain>
    </source>
</reference>
<dbReference type="OrthoDB" id="5513217at2"/>
<dbReference type="Pfam" id="PF11827">
    <property type="entry name" value="DUF3347"/>
    <property type="match status" value="1"/>
</dbReference>
<dbReference type="Proteomes" id="UP000295668">
    <property type="component" value="Unassembled WGS sequence"/>
</dbReference>
<protein>
    <submittedName>
        <fullName evidence="2">DUF3347 domain-containing protein</fullName>
    </submittedName>
</protein>
<proteinExistence type="predicted"/>
<organism evidence="2 3">
    <name type="scientific">Pedobacter changchengzhani</name>
    <dbReference type="NCBI Taxonomy" id="2529274"/>
    <lineage>
        <taxon>Bacteria</taxon>
        <taxon>Pseudomonadati</taxon>
        <taxon>Bacteroidota</taxon>
        <taxon>Sphingobacteriia</taxon>
        <taxon>Sphingobacteriales</taxon>
        <taxon>Sphingobacteriaceae</taxon>
        <taxon>Pedobacter</taxon>
    </lineage>
</organism>
<dbReference type="EMBL" id="SJCY01000006">
    <property type="protein sequence ID" value="TDG36103.1"/>
    <property type="molecule type" value="Genomic_DNA"/>
</dbReference>